<dbReference type="InterPro" id="IPR051472">
    <property type="entry name" value="T3SS_Stator/FliH"/>
</dbReference>
<evidence type="ECO:0000256" key="1">
    <source>
        <dbReference type="ARBA" id="ARBA00003041"/>
    </source>
</evidence>
<evidence type="ECO:0000259" key="8">
    <source>
        <dbReference type="Pfam" id="PF02108"/>
    </source>
</evidence>
<dbReference type="Pfam" id="PF02108">
    <property type="entry name" value="FliH"/>
    <property type="match status" value="1"/>
</dbReference>
<keyword evidence="5" id="KW-0653">Protein transport</keyword>
<sequence>MSTEHVEDQSFASVAFADLIGGAGTGAAAAARRDAELRGYAAGYAAGARRAERMLEERRTALEAVTRRHREAAAAAEAAREARLEQVLAALDARLEPTLDAARGALLGAAVELAEALLGRELDDDELSARAIAARVIAHDEERAVTRVRVHPAEASDVALMLTGRSVDVVGDASLARGDAIAELPDGFLDARITTALARVRRALADEGLAAGGGAR</sequence>
<comment type="function">
    <text evidence="1">Needed for flagellar regrowth and assembly.</text>
</comment>
<proteinExistence type="inferred from homology"/>
<evidence type="ECO:0000313" key="10">
    <source>
        <dbReference type="Proteomes" id="UP001500213"/>
    </source>
</evidence>
<dbReference type="PANTHER" id="PTHR34982">
    <property type="entry name" value="YOP PROTEINS TRANSLOCATION PROTEIN L"/>
    <property type="match status" value="1"/>
</dbReference>
<comment type="caution">
    <text evidence="9">The sequence shown here is derived from an EMBL/GenBank/DDBJ whole genome shotgun (WGS) entry which is preliminary data.</text>
</comment>
<feature type="coiled-coil region" evidence="7">
    <location>
        <begin position="48"/>
        <end position="82"/>
    </location>
</feature>
<keyword evidence="7" id="KW-0175">Coiled coil</keyword>
<evidence type="ECO:0000256" key="6">
    <source>
        <dbReference type="ARBA" id="ARBA00023225"/>
    </source>
</evidence>
<evidence type="ECO:0000256" key="7">
    <source>
        <dbReference type="SAM" id="Coils"/>
    </source>
</evidence>
<dbReference type="RefSeq" id="WP_344774060.1">
    <property type="nucleotide sequence ID" value="NZ_BAABBX010000005.1"/>
</dbReference>
<evidence type="ECO:0000256" key="3">
    <source>
        <dbReference type="ARBA" id="ARBA00022448"/>
    </source>
</evidence>
<dbReference type="InterPro" id="IPR018035">
    <property type="entry name" value="Flagellar_FliH/T3SS_HrpE"/>
</dbReference>
<dbReference type="EMBL" id="BAABBX010000005">
    <property type="protein sequence ID" value="GAA4185682.1"/>
    <property type="molecule type" value="Genomic_DNA"/>
</dbReference>
<dbReference type="PANTHER" id="PTHR34982:SF1">
    <property type="entry name" value="FLAGELLAR ASSEMBLY PROTEIN FLIH"/>
    <property type="match status" value="1"/>
</dbReference>
<keyword evidence="6" id="KW-1006">Bacterial flagellum protein export</keyword>
<evidence type="ECO:0000256" key="4">
    <source>
        <dbReference type="ARBA" id="ARBA00022795"/>
    </source>
</evidence>
<name>A0ABP8AL88_9MICO</name>
<feature type="domain" description="Flagellar assembly protein FliH/Type III secretion system HrpE" evidence="8">
    <location>
        <begin position="82"/>
        <end position="199"/>
    </location>
</feature>
<dbReference type="Proteomes" id="UP001500213">
    <property type="component" value="Unassembled WGS sequence"/>
</dbReference>
<evidence type="ECO:0000313" key="9">
    <source>
        <dbReference type="EMBL" id="GAA4185682.1"/>
    </source>
</evidence>
<evidence type="ECO:0000256" key="2">
    <source>
        <dbReference type="ARBA" id="ARBA00006602"/>
    </source>
</evidence>
<evidence type="ECO:0000256" key="5">
    <source>
        <dbReference type="ARBA" id="ARBA00022927"/>
    </source>
</evidence>
<organism evidence="9 10">
    <name type="scientific">Gryllotalpicola kribbensis</name>
    <dbReference type="NCBI Taxonomy" id="993084"/>
    <lineage>
        <taxon>Bacteria</taxon>
        <taxon>Bacillati</taxon>
        <taxon>Actinomycetota</taxon>
        <taxon>Actinomycetes</taxon>
        <taxon>Micrococcales</taxon>
        <taxon>Microbacteriaceae</taxon>
        <taxon>Gryllotalpicola</taxon>
    </lineage>
</organism>
<reference evidence="10" key="1">
    <citation type="journal article" date="2019" name="Int. J. Syst. Evol. Microbiol.">
        <title>The Global Catalogue of Microorganisms (GCM) 10K type strain sequencing project: providing services to taxonomists for standard genome sequencing and annotation.</title>
        <authorList>
            <consortium name="The Broad Institute Genomics Platform"/>
            <consortium name="The Broad Institute Genome Sequencing Center for Infectious Disease"/>
            <person name="Wu L."/>
            <person name="Ma J."/>
        </authorList>
    </citation>
    <scope>NUCLEOTIDE SEQUENCE [LARGE SCALE GENOMIC DNA]</scope>
    <source>
        <strain evidence="10">JCM 17593</strain>
    </source>
</reference>
<keyword evidence="10" id="KW-1185">Reference proteome</keyword>
<comment type="similarity">
    <text evidence="2">Belongs to the FliH family.</text>
</comment>
<gene>
    <name evidence="9" type="ORF">GCM10022288_08060</name>
</gene>
<protein>
    <recommendedName>
        <fullName evidence="8">Flagellar assembly protein FliH/Type III secretion system HrpE domain-containing protein</fullName>
    </recommendedName>
</protein>
<accession>A0ABP8AL88</accession>
<keyword evidence="4" id="KW-1005">Bacterial flagellum biogenesis</keyword>
<keyword evidence="3" id="KW-0813">Transport</keyword>